<dbReference type="eggNOG" id="COG2207">
    <property type="taxonomic scope" value="Bacteria"/>
</dbReference>
<dbReference type="PANTHER" id="PTHR46796">
    <property type="entry name" value="HTH-TYPE TRANSCRIPTIONAL ACTIVATOR RHAS-RELATED"/>
    <property type="match status" value="1"/>
</dbReference>
<dbReference type="STRING" id="84531.LA76x_4757"/>
<feature type="domain" description="HTH araC/xylS-type" evidence="4">
    <location>
        <begin position="205"/>
        <end position="302"/>
    </location>
</feature>
<organism evidence="5 6">
    <name type="scientific">Lysobacter antibioticus</name>
    <dbReference type="NCBI Taxonomy" id="84531"/>
    <lineage>
        <taxon>Bacteria</taxon>
        <taxon>Pseudomonadati</taxon>
        <taxon>Pseudomonadota</taxon>
        <taxon>Gammaproteobacteria</taxon>
        <taxon>Lysobacterales</taxon>
        <taxon>Lysobacteraceae</taxon>
        <taxon>Lysobacter</taxon>
    </lineage>
</organism>
<dbReference type="SUPFAM" id="SSF46689">
    <property type="entry name" value="Homeodomain-like"/>
    <property type="match status" value="2"/>
</dbReference>
<keyword evidence="6" id="KW-1185">Reference proteome</keyword>
<dbReference type="Pfam" id="PF12833">
    <property type="entry name" value="HTH_18"/>
    <property type="match status" value="1"/>
</dbReference>
<evidence type="ECO:0000313" key="5">
    <source>
        <dbReference type="EMBL" id="ALN82860.1"/>
    </source>
</evidence>
<dbReference type="KEGG" id="lab:LA76x_4757"/>
<keyword evidence="1" id="KW-0805">Transcription regulation</keyword>
<dbReference type="PANTHER" id="PTHR46796:SF2">
    <property type="entry name" value="TRANSCRIPTIONAL REGULATORY PROTEIN"/>
    <property type="match status" value="1"/>
</dbReference>
<dbReference type="SMART" id="SM00342">
    <property type="entry name" value="HTH_ARAC"/>
    <property type="match status" value="1"/>
</dbReference>
<dbReference type="Proteomes" id="UP000060787">
    <property type="component" value="Chromosome"/>
</dbReference>
<dbReference type="PATRIC" id="fig|84531.8.peg.4750"/>
<evidence type="ECO:0000313" key="6">
    <source>
        <dbReference type="Proteomes" id="UP000060787"/>
    </source>
</evidence>
<dbReference type="InterPro" id="IPR009057">
    <property type="entry name" value="Homeodomain-like_sf"/>
</dbReference>
<evidence type="ECO:0000256" key="1">
    <source>
        <dbReference type="ARBA" id="ARBA00023015"/>
    </source>
</evidence>
<name>A0A0S2FH66_LYSAN</name>
<dbReference type="InterPro" id="IPR037923">
    <property type="entry name" value="HTH-like"/>
</dbReference>
<dbReference type="PROSITE" id="PS01124">
    <property type="entry name" value="HTH_ARAC_FAMILY_2"/>
    <property type="match status" value="1"/>
</dbReference>
<keyword evidence="2" id="KW-0238">DNA-binding</keyword>
<proteinExistence type="predicted"/>
<dbReference type="AlphaFoldDB" id="A0A0S2FH66"/>
<reference evidence="5 6" key="1">
    <citation type="journal article" date="2015" name="BMC Genomics">
        <title>Comparative genomics and metabolic profiling of the genus Lysobacter.</title>
        <authorList>
            <person name="de Bruijn I."/>
            <person name="Cheng X."/>
            <person name="de Jager V."/>
            <person name="Exposito R.G."/>
            <person name="Watrous J."/>
            <person name="Patel N."/>
            <person name="Postma J."/>
            <person name="Dorrestein P.C."/>
            <person name="Kobayashi D."/>
            <person name="Raaijmakers J.M."/>
        </authorList>
    </citation>
    <scope>NUCLEOTIDE SEQUENCE [LARGE SCALE GENOMIC DNA]</scope>
    <source>
        <strain evidence="5 6">76</strain>
    </source>
</reference>
<dbReference type="InterPro" id="IPR050204">
    <property type="entry name" value="AraC_XylS_family_regulators"/>
</dbReference>
<dbReference type="GO" id="GO:0043565">
    <property type="term" value="F:sequence-specific DNA binding"/>
    <property type="evidence" value="ECO:0007669"/>
    <property type="project" value="InterPro"/>
</dbReference>
<dbReference type="InterPro" id="IPR003313">
    <property type="entry name" value="AraC-bd"/>
</dbReference>
<dbReference type="InterPro" id="IPR018060">
    <property type="entry name" value="HTH_AraC"/>
</dbReference>
<gene>
    <name evidence="5" type="ORF">LA76x_4757</name>
</gene>
<dbReference type="Pfam" id="PF02311">
    <property type="entry name" value="AraC_binding"/>
    <property type="match status" value="1"/>
</dbReference>
<dbReference type="SUPFAM" id="SSF51215">
    <property type="entry name" value="Regulatory protein AraC"/>
    <property type="match status" value="1"/>
</dbReference>
<keyword evidence="3" id="KW-0804">Transcription</keyword>
<evidence type="ECO:0000259" key="4">
    <source>
        <dbReference type="PROSITE" id="PS01124"/>
    </source>
</evidence>
<dbReference type="EMBL" id="CP011129">
    <property type="protein sequence ID" value="ALN82860.1"/>
    <property type="molecule type" value="Genomic_DNA"/>
</dbReference>
<evidence type="ECO:0000256" key="3">
    <source>
        <dbReference type="ARBA" id="ARBA00023163"/>
    </source>
</evidence>
<protein>
    <submittedName>
        <fullName evidence="5">Bacterial regulatory helix-turn-helix, AraC family protein</fullName>
    </submittedName>
</protein>
<accession>A0A0S2FH66</accession>
<sequence length="317" mass="34793">MAALPLASARHGAGSAVRWDAMIWAMPAAPDHRCRVTASPWAGLYGTQIDSAREFGRHWHATYGLGLLERGAQSSASGRGQVDARAGDLITTNPGEVHDGRPLGGARRWRMLYLDPQLMHSMSVPCVAPSLAPAGSLELVRPVIRDARLQGLLMRLFARLDRWNQGQAHDDDGLACEEALVRVCAQLLERHSTQMPALAVPADLAQVRERLADDPQQAPSLDELAAPFGLTKYQLLRRFQRAYGLPPHAWLVQQRVERARDLIRRGRSLTDAAADSGFADQSHMTRAFARQFGFTPGAWQRAASARRPRNDGAAPPQ</sequence>
<dbReference type="Gene3D" id="1.10.10.60">
    <property type="entry name" value="Homeodomain-like"/>
    <property type="match status" value="1"/>
</dbReference>
<dbReference type="GO" id="GO:0003700">
    <property type="term" value="F:DNA-binding transcription factor activity"/>
    <property type="evidence" value="ECO:0007669"/>
    <property type="project" value="InterPro"/>
</dbReference>
<evidence type="ECO:0000256" key="2">
    <source>
        <dbReference type="ARBA" id="ARBA00023125"/>
    </source>
</evidence>